<proteinExistence type="predicted"/>
<evidence type="ECO:0000313" key="2">
    <source>
        <dbReference type="EMBL" id="MBA4505304.1"/>
    </source>
</evidence>
<organism evidence="2 3">
    <name type="scientific">Corynebacterium sanguinis</name>
    <dbReference type="NCBI Taxonomy" id="2594913"/>
    <lineage>
        <taxon>Bacteria</taxon>
        <taxon>Bacillati</taxon>
        <taxon>Actinomycetota</taxon>
        <taxon>Actinomycetes</taxon>
        <taxon>Mycobacteriales</taxon>
        <taxon>Corynebacteriaceae</taxon>
        <taxon>Corynebacterium</taxon>
    </lineage>
</organism>
<evidence type="ECO:0000313" key="3">
    <source>
        <dbReference type="Proteomes" id="UP000580709"/>
    </source>
</evidence>
<gene>
    <name evidence="2" type="ORF">H0H28_08235</name>
</gene>
<dbReference type="RefSeq" id="WP_070434721.1">
    <property type="nucleotide sequence ID" value="NZ_JACEOR010000336.1"/>
</dbReference>
<comment type="caution">
    <text evidence="2">The sequence shown here is derived from an EMBL/GenBank/DDBJ whole genome shotgun (WGS) entry which is preliminary data.</text>
</comment>
<name>A0A838WU70_9CORY</name>
<feature type="compositionally biased region" description="Low complexity" evidence="1">
    <location>
        <begin position="21"/>
        <end position="44"/>
    </location>
</feature>
<sequence>MATKRSERRTSALSGQTPVNTQAVPAAQPTPTPAAEAPAASTPSGGEGASKLTRPKMTYYADSDQSGRIRAAYFAGRDKYRWRNMTDMQLHGVMGLVEDLEREFNGGKHFELMPPGTGPVGRPLE</sequence>
<evidence type="ECO:0008006" key="4">
    <source>
        <dbReference type="Google" id="ProtNLM"/>
    </source>
</evidence>
<evidence type="ECO:0000256" key="1">
    <source>
        <dbReference type="SAM" id="MobiDB-lite"/>
    </source>
</evidence>
<keyword evidence="3" id="KW-1185">Reference proteome</keyword>
<dbReference type="AlphaFoldDB" id="A0A838WU70"/>
<dbReference type="Proteomes" id="UP000580709">
    <property type="component" value="Unassembled WGS sequence"/>
</dbReference>
<dbReference type="Gene3D" id="6.10.180.30">
    <property type="match status" value="1"/>
</dbReference>
<feature type="compositionally biased region" description="Polar residues" evidence="1">
    <location>
        <begin position="11"/>
        <end position="20"/>
    </location>
</feature>
<reference evidence="2 3" key="1">
    <citation type="submission" date="2020-07" db="EMBL/GenBank/DDBJ databases">
        <authorList>
            <person name="Khare M."/>
        </authorList>
    </citation>
    <scope>NUCLEOTIDE SEQUENCE [LARGE SCALE GENOMIC DNA]</scope>
    <source>
        <strain evidence="2 3">P8776</strain>
    </source>
</reference>
<accession>A0A838WU70</accession>
<feature type="compositionally biased region" description="Basic and acidic residues" evidence="1">
    <location>
        <begin position="1"/>
        <end position="10"/>
    </location>
</feature>
<dbReference type="EMBL" id="JACEOR010000336">
    <property type="protein sequence ID" value="MBA4505304.1"/>
    <property type="molecule type" value="Genomic_DNA"/>
</dbReference>
<protein>
    <recommendedName>
        <fullName evidence="4">Centromere-binding protein ParB C-terminal domain-containing protein</fullName>
    </recommendedName>
</protein>
<feature type="region of interest" description="Disordered" evidence="1">
    <location>
        <begin position="1"/>
        <end position="57"/>
    </location>
</feature>